<feature type="domain" description="ABC transmembrane type-1" evidence="16">
    <location>
        <begin position="993"/>
        <end position="1275"/>
    </location>
</feature>
<evidence type="ECO:0000256" key="12">
    <source>
        <dbReference type="ARBA" id="ARBA00034018"/>
    </source>
</evidence>
<feature type="region of interest" description="Disordered" evidence="13">
    <location>
        <begin position="1"/>
        <end position="32"/>
    </location>
</feature>
<feature type="transmembrane region" description="Helical" evidence="14">
    <location>
        <begin position="74"/>
        <end position="93"/>
    </location>
</feature>
<feature type="domain" description="ABC transmembrane type-1" evidence="16">
    <location>
        <begin position="344"/>
        <end position="656"/>
    </location>
</feature>
<keyword evidence="9" id="KW-1278">Translocase</keyword>
<dbReference type="GO" id="GO:0016020">
    <property type="term" value="C:membrane"/>
    <property type="evidence" value="ECO:0007669"/>
    <property type="project" value="InterPro"/>
</dbReference>
<feature type="transmembrane region" description="Helical" evidence="14">
    <location>
        <begin position="378"/>
        <end position="397"/>
    </location>
</feature>
<evidence type="ECO:0000256" key="5">
    <source>
        <dbReference type="ARBA" id="ARBA00022692"/>
    </source>
</evidence>
<feature type="transmembrane region" description="Helical" evidence="14">
    <location>
        <begin position="1246"/>
        <end position="1267"/>
    </location>
</feature>
<evidence type="ECO:0000256" key="2">
    <source>
        <dbReference type="ARBA" id="ARBA00009726"/>
    </source>
</evidence>
<gene>
    <name evidence="17" type="ORF">TIFTF001_023721</name>
</gene>
<evidence type="ECO:0000256" key="7">
    <source>
        <dbReference type="ARBA" id="ARBA00022741"/>
    </source>
</evidence>
<feature type="transmembrane region" description="Helical" evidence="14">
    <location>
        <begin position="181"/>
        <end position="200"/>
    </location>
</feature>
<feature type="compositionally biased region" description="Basic and acidic residues" evidence="13">
    <location>
        <begin position="21"/>
        <end position="32"/>
    </location>
</feature>
<evidence type="ECO:0000256" key="11">
    <source>
        <dbReference type="ARBA" id="ARBA00023136"/>
    </source>
</evidence>
<evidence type="ECO:0000256" key="9">
    <source>
        <dbReference type="ARBA" id="ARBA00022967"/>
    </source>
</evidence>
<dbReference type="InterPro" id="IPR044726">
    <property type="entry name" value="ABCC_6TM_D2"/>
</dbReference>
<keyword evidence="10 14" id="KW-1133">Transmembrane helix</keyword>
<organism evidence="17 18">
    <name type="scientific">Ficus carica</name>
    <name type="common">Common fig</name>
    <dbReference type="NCBI Taxonomy" id="3494"/>
    <lineage>
        <taxon>Eukaryota</taxon>
        <taxon>Viridiplantae</taxon>
        <taxon>Streptophyta</taxon>
        <taxon>Embryophyta</taxon>
        <taxon>Tracheophyta</taxon>
        <taxon>Spermatophyta</taxon>
        <taxon>Magnoliopsida</taxon>
        <taxon>eudicotyledons</taxon>
        <taxon>Gunneridae</taxon>
        <taxon>Pentapetalae</taxon>
        <taxon>rosids</taxon>
        <taxon>fabids</taxon>
        <taxon>Rosales</taxon>
        <taxon>Moraceae</taxon>
        <taxon>Ficeae</taxon>
        <taxon>Ficus</taxon>
    </lineage>
</organism>
<dbReference type="InterPro" id="IPR003593">
    <property type="entry name" value="AAA+_ATPase"/>
</dbReference>
<feature type="compositionally biased region" description="Basic and acidic residues" evidence="13">
    <location>
        <begin position="950"/>
        <end position="961"/>
    </location>
</feature>
<feature type="transmembrane region" description="Helical" evidence="14">
    <location>
        <begin position="630"/>
        <end position="651"/>
    </location>
</feature>
<dbReference type="CDD" id="cd18579">
    <property type="entry name" value="ABC_6TM_ABCC_D1"/>
    <property type="match status" value="1"/>
</dbReference>
<feature type="transmembrane region" description="Helical" evidence="14">
    <location>
        <begin position="114"/>
        <end position="138"/>
    </location>
</feature>
<dbReference type="InterPro" id="IPR036640">
    <property type="entry name" value="ABC1_TM_sf"/>
</dbReference>
<feature type="domain" description="ABC transporter" evidence="15">
    <location>
        <begin position="1312"/>
        <end position="1546"/>
    </location>
</feature>
<comment type="similarity">
    <text evidence="2">Belongs to the ABC transporter superfamily. ABCC family. Conjugate transporter (TC 3.A.1.208) subfamily.</text>
</comment>
<dbReference type="EMBL" id="BTGU01000052">
    <property type="protein sequence ID" value="GMN54599.1"/>
    <property type="molecule type" value="Genomic_DNA"/>
</dbReference>
<dbReference type="EC" id="7.6.2.2" evidence="3"/>
<evidence type="ECO:0000313" key="18">
    <source>
        <dbReference type="Proteomes" id="UP001187192"/>
    </source>
</evidence>
<dbReference type="FunFam" id="3.40.50.300:FF:000450">
    <property type="entry name" value="ABC transporter C family member 2"/>
    <property type="match status" value="1"/>
</dbReference>
<dbReference type="FunFam" id="3.40.50.300:FF:000163">
    <property type="entry name" value="Multidrug resistance-associated protein member 4"/>
    <property type="match status" value="1"/>
</dbReference>
<feature type="transmembrane region" description="Helical" evidence="14">
    <location>
        <begin position="212"/>
        <end position="233"/>
    </location>
</feature>
<reference evidence="17" key="1">
    <citation type="submission" date="2023-07" db="EMBL/GenBank/DDBJ databases">
        <title>draft genome sequence of fig (Ficus carica).</title>
        <authorList>
            <person name="Takahashi T."/>
            <person name="Nishimura K."/>
        </authorList>
    </citation>
    <scope>NUCLEOTIDE SEQUENCE</scope>
</reference>
<dbReference type="SUPFAM" id="SSF52540">
    <property type="entry name" value="P-loop containing nucleoside triphosphate hydrolases"/>
    <property type="match status" value="2"/>
</dbReference>
<dbReference type="InterPro" id="IPR011527">
    <property type="entry name" value="ABC1_TM_dom"/>
</dbReference>
<dbReference type="SUPFAM" id="SSF90123">
    <property type="entry name" value="ABC transporter transmembrane region"/>
    <property type="match status" value="2"/>
</dbReference>
<evidence type="ECO:0000256" key="8">
    <source>
        <dbReference type="ARBA" id="ARBA00022840"/>
    </source>
</evidence>
<dbReference type="CDD" id="cd03244">
    <property type="entry name" value="ABCC_MRP_domain2"/>
    <property type="match status" value="1"/>
</dbReference>
<evidence type="ECO:0000256" key="6">
    <source>
        <dbReference type="ARBA" id="ARBA00022737"/>
    </source>
</evidence>
<sequence>MGEGDFRRGEIAGSGLVGARRSPEVKARDKEIDTLPELTEDSNLRSPSWPVANGVWTKAEENALGAYTPCAVDSLVVCVSHLVVLGLCVYRIWRTKKDFTVQRFCLRSKVYNYVLWLLAAYCTAEPLFRLIMGISVLNLDGQTGLAPFEVISLIIEALAWCSMLVMIGLETKVYIREFRWFIRFGVIYALVGDAVMLNLILSVRDFYSGSVLYLYISEVAVQVLFGVLLLVYVPNLDPYPGYTSMPTESVEDSAYEELPGGEQERISPERHVNIFSKILFSWMNPLMELGYKRPLTEKDVWKLDDWDRTETLNATFQRCWLEESRKPKPWLLRALNSSLGGRFWWGGFWKIGNDLSQFVGPLILNRLLQSMQQGEPAWIGYIFAFSIFVGVVLGVLFEAQYFQNVMRVGFRLRSTLVAAVFRKSLRLTHEARKKFASGKITNLMTTDAESLQARTFYTYVFCINANMSITSHSVVGSISYCYFFGPSVSAVGCCFTAWCVDVGSYVPITVLCLELSLTCKANSVGFPSGSGHPLYRMQKLTKEGLQRTDKRIGLMNEILAAMDIVKCYAWESSFQDKVQSVRTDELSWFRKASLLGALNGFILNSIPVFVTVISFGMFTLLGGNLTPARAFTSLSLFAVLRFPLFMLPNIITQVVNANVSLKRLEELLLAEDRILLPNPPLEPGLPAVSIKNGKFSWDSKAERPTLSDINLDISAGSLVAIVGSTGEGKTSLVSAMLGELPSVGDSSVVMRGSVAYVPQISWIFNATVRDNILFGSPFEYARYEKAIDVTALQHDLDLLPGGDLTEIGERGVNISGGQKQRVSMARAVYSNSDVYIFDDPLSALDAHVARQVFDNCIRGELRGKTRVLVTNQLHFLSQVDRIILVHEGTVKEEGTFEDLSKSGVLFQKLMENAGKMEGYVEEKKDDETTDSNASSKPVGNGVPNDAPKNANDKKPKEGRSVLIKQEERETGVVSLRVLARYKNALGGLWVVMILFSCYVLTEVLRISSSTWLSYWTDQGISDNYNPGFYNLIYALISFAQIMVSLGNSYWLIISSLHAARRLHEAMLSSILRAPIVFFHTNPLGRIINRFAKDLGDVDRTVAPFVNMFLGQVSQLFSTFILIGIVSTMSLWAIMPLLLLFYAAYLYYQSMAREVKRLDSISRSPVYAQFGEALNGLSTIRAYKAYDRMAEINGKSVDNNIRFTLVNMSGNRWLAIRLETVGGLMIWLTATFAVLQNGRADNQQAFASTMGLLLSYALNITSLLTAVLRLASLAENSLNAVERVGTYIDLPSEAPAIIESNRPPPGWPSAGAIKFEDVVLRYRPELPAVLHGLSFSISPSDKVGIVGRTGAGKSSMLNALFRIVELERGRILIDDCDIRKFGLMDLRKVLGIIPQSPVLFSGTVRFNLDPFNEHNDQDLWEALERAHLKNAIARNSFGLDAEVSEAGENFSVGQRQLLSLARALLRRSKILVLDEATAAVDVGTDALIQKTIREEFKLCTMLIIAHRLNTIIDCDRILLLDAGQVLEYGTPEALLSKEDSAFSKMVQSTGAANAQYLRSLVHEREHENRLAREANKELDGRRKWMASSRWNVVAQHAIGISLSSSQNDLQRLEIEDDENIVKKTNDAVITLQEVLEGKFDNEIDKSLFHHPISRDGWWSALYRTVEGLAMLSKLARNRIQQSKFEFETRSIDWDQVEM</sequence>
<protein>
    <recommendedName>
        <fullName evidence="3">ABC-type xenobiotic transporter</fullName>
        <ecNumber evidence="3">7.6.2.2</ecNumber>
    </recommendedName>
</protein>
<dbReference type="PANTHER" id="PTHR24223">
    <property type="entry name" value="ATP-BINDING CASSETTE SUB-FAMILY C"/>
    <property type="match status" value="1"/>
</dbReference>
<dbReference type="Gene3D" id="3.40.50.300">
    <property type="entry name" value="P-loop containing nucleotide triphosphate hydrolases"/>
    <property type="match status" value="2"/>
</dbReference>
<evidence type="ECO:0000256" key="13">
    <source>
        <dbReference type="SAM" id="MobiDB-lite"/>
    </source>
</evidence>
<evidence type="ECO:0000256" key="3">
    <source>
        <dbReference type="ARBA" id="ARBA00012191"/>
    </source>
</evidence>
<feature type="transmembrane region" description="Helical" evidence="14">
    <location>
        <begin position="1027"/>
        <end position="1052"/>
    </location>
</feature>
<accession>A0AA88AFB8</accession>
<dbReference type="GO" id="GO:0012505">
    <property type="term" value="C:endomembrane system"/>
    <property type="evidence" value="ECO:0007669"/>
    <property type="project" value="UniProtKB-SubCell"/>
</dbReference>
<dbReference type="InterPro" id="IPR027417">
    <property type="entry name" value="P-loop_NTPase"/>
</dbReference>
<dbReference type="Gene3D" id="1.20.1560.10">
    <property type="entry name" value="ABC transporter type 1, transmembrane domain"/>
    <property type="match status" value="2"/>
</dbReference>
<name>A0AA88AFB8_FICCA</name>
<comment type="caution">
    <text evidence="17">The sequence shown here is derived from an EMBL/GenBank/DDBJ whole genome shotgun (WGS) entry which is preliminary data.</text>
</comment>
<keyword evidence="6" id="KW-0677">Repeat</keyword>
<keyword evidence="11 14" id="KW-0472">Membrane</keyword>
<evidence type="ECO:0000313" key="17">
    <source>
        <dbReference type="EMBL" id="GMN54599.1"/>
    </source>
</evidence>
<dbReference type="GO" id="GO:0008559">
    <property type="term" value="F:ABC-type xenobiotic transporter activity"/>
    <property type="evidence" value="ECO:0007669"/>
    <property type="project" value="UniProtKB-EC"/>
</dbReference>
<dbReference type="GO" id="GO:0016887">
    <property type="term" value="F:ATP hydrolysis activity"/>
    <property type="evidence" value="ECO:0007669"/>
    <property type="project" value="InterPro"/>
</dbReference>
<feature type="region of interest" description="Disordered" evidence="13">
    <location>
        <begin position="921"/>
        <end position="961"/>
    </location>
</feature>
<dbReference type="CDD" id="cd18580">
    <property type="entry name" value="ABC_6TM_ABCC_D2"/>
    <property type="match status" value="1"/>
</dbReference>
<comment type="catalytic activity">
    <reaction evidence="12">
        <text>ATP + H2O + xenobioticSide 1 = ADP + phosphate + xenobioticSide 2.</text>
        <dbReference type="EC" id="7.6.2.2"/>
    </reaction>
</comment>
<dbReference type="FunFam" id="1.20.1560.10:FF:000013">
    <property type="entry name" value="ABC transporter C family member 2"/>
    <property type="match status" value="1"/>
</dbReference>
<feature type="transmembrane region" description="Helical" evidence="14">
    <location>
        <begin position="150"/>
        <end position="169"/>
    </location>
</feature>
<evidence type="ECO:0000256" key="14">
    <source>
        <dbReference type="SAM" id="Phobius"/>
    </source>
</evidence>
<feature type="compositionally biased region" description="Basic and acidic residues" evidence="13">
    <location>
        <begin position="1"/>
        <end position="10"/>
    </location>
</feature>
<dbReference type="PROSITE" id="PS00211">
    <property type="entry name" value="ABC_TRANSPORTER_1"/>
    <property type="match status" value="2"/>
</dbReference>
<evidence type="ECO:0000259" key="15">
    <source>
        <dbReference type="PROSITE" id="PS50893"/>
    </source>
</evidence>
<dbReference type="Pfam" id="PF00005">
    <property type="entry name" value="ABC_tran"/>
    <property type="match status" value="2"/>
</dbReference>
<proteinExistence type="inferred from homology"/>
<dbReference type="Proteomes" id="UP001187192">
    <property type="component" value="Unassembled WGS sequence"/>
</dbReference>
<keyword evidence="4" id="KW-0813">Transport</keyword>
<dbReference type="PROSITE" id="PS50929">
    <property type="entry name" value="ABC_TM1F"/>
    <property type="match status" value="2"/>
</dbReference>
<keyword evidence="8" id="KW-0067">ATP-binding</keyword>
<evidence type="ECO:0000259" key="16">
    <source>
        <dbReference type="PROSITE" id="PS50929"/>
    </source>
</evidence>
<keyword evidence="5 14" id="KW-0812">Transmembrane</keyword>
<dbReference type="PANTHER" id="PTHR24223:SF456">
    <property type="entry name" value="MULTIDRUG RESISTANCE-ASSOCIATED PROTEIN LETHAL(2)03659"/>
    <property type="match status" value="1"/>
</dbReference>
<evidence type="ECO:0000256" key="4">
    <source>
        <dbReference type="ARBA" id="ARBA00022448"/>
    </source>
</evidence>
<keyword evidence="7" id="KW-0547">Nucleotide-binding</keyword>
<evidence type="ECO:0000256" key="1">
    <source>
        <dbReference type="ARBA" id="ARBA00004127"/>
    </source>
</evidence>
<dbReference type="InterPro" id="IPR050173">
    <property type="entry name" value="ABC_transporter_C-like"/>
</dbReference>
<dbReference type="InterPro" id="IPR003439">
    <property type="entry name" value="ABC_transporter-like_ATP-bd"/>
</dbReference>
<evidence type="ECO:0000256" key="10">
    <source>
        <dbReference type="ARBA" id="ARBA00022989"/>
    </source>
</evidence>
<feature type="transmembrane region" description="Helical" evidence="14">
    <location>
        <begin position="592"/>
        <end position="618"/>
    </location>
</feature>
<comment type="subcellular location">
    <subcellularLocation>
        <location evidence="1">Endomembrane system</location>
        <topology evidence="1">Multi-pass membrane protein</topology>
    </subcellularLocation>
</comment>
<dbReference type="PROSITE" id="PS50893">
    <property type="entry name" value="ABC_TRANSPORTER_2"/>
    <property type="match status" value="2"/>
</dbReference>
<feature type="domain" description="ABC transporter" evidence="15">
    <location>
        <begin position="688"/>
        <end position="912"/>
    </location>
</feature>
<dbReference type="InterPro" id="IPR017871">
    <property type="entry name" value="ABC_transporter-like_CS"/>
</dbReference>
<dbReference type="SMART" id="SM00382">
    <property type="entry name" value="AAA"/>
    <property type="match status" value="2"/>
</dbReference>
<feature type="transmembrane region" description="Helical" evidence="14">
    <location>
        <begin position="984"/>
        <end position="1007"/>
    </location>
</feature>
<feature type="transmembrane region" description="Helical" evidence="14">
    <location>
        <begin position="1213"/>
        <end position="1234"/>
    </location>
</feature>
<dbReference type="Pfam" id="PF00664">
    <property type="entry name" value="ABC_membrane"/>
    <property type="match status" value="3"/>
</dbReference>
<keyword evidence="18" id="KW-1185">Reference proteome</keyword>
<dbReference type="CDD" id="cd03250">
    <property type="entry name" value="ABCC_MRP_domain1"/>
    <property type="match status" value="1"/>
</dbReference>
<dbReference type="InterPro" id="IPR044746">
    <property type="entry name" value="ABCC_6TM_D1"/>
</dbReference>
<dbReference type="GO" id="GO:0005524">
    <property type="term" value="F:ATP binding"/>
    <property type="evidence" value="ECO:0007669"/>
    <property type="project" value="UniProtKB-KW"/>
</dbReference>
<feature type="transmembrane region" description="Helical" evidence="14">
    <location>
        <begin position="1130"/>
        <end position="1147"/>
    </location>
</feature>